<sequence>MFGREARLPVDIYYGSPKSRPEHISEYIWQMKERMHKVHSFMRNRMRLDQRRRKEYYDRNARVCFFEVGEKVWLAVPKRHKLGPSWEGPYSIVTKQGGDVYRIRCDAHPRRCVNVHANRLRAYSVNTRFPAPIRNRTEETAETRRSSSSDIPHRSGQRTTDRQENDETFGPPRRRTPRPPDRLRDYVVYAAQSPGRTLPKEGAV</sequence>
<dbReference type="STRING" id="70415.A0A5S6QW50"/>
<organism evidence="3 4">
    <name type="scientific">Trichuris muris</name>
    <name type="common">Mouse whipworm</name>
    <dbReference type="NCBI Taxonomy" id="70415"/>
    <lineage>
        <taxon>Eukaryota</taxon>
        <taxon>Metazoa</taxon>
        <taxon>Ecdysozoa</taxon>
        <taxon>Nematoda</taxon>
        <taxon>Enoplea</taxon>
        <taxon>Dorylaimia</taxon>
        <taxon>Trichinellida</taxon>
        <taxon>Trichuridae</taxon>
        <taxon>Trichuris</taxon>
    </lineage>
</organism>
<name>A0A5S6QW50_TRIMR</name>
<feature type="region of interest" description="Disordered" evidence="1">
    <location>
        <begin position="131"/>
        <end position="204"/>
    </location>
</feature>
<feature type="compositionally biased region" description="Basic and acidic residues" evidence="1">
    <location>
        <begin position="135"/>
        <end position="165"/>
    </location>
</feature>
<dbReference type="InterPro" id="IPR054465">
    <property type="entry name" value="Integrase_p58-like_C"/>
</dbReference>
<dbReference type="PANTHER" id="PTHR37984">
    <property type="entry name" value="PROTEIN CBG26694"/>
    <property type="match status" value="1"/>
</dbReference>
<dbReference type="Pfam" id="PF22938">
    <property type="entry name" value="Integrase_p58_C"/>
    <property type="match status" value="1"/>
</dbReference>
<reference evidence="4" key="1">
    <citation type="submission" date="2019-12" db="UniProtKB">
        <authorList>
            <consortium name="WormBaseParasite"/>
        </authorList>
    </citation>
    <scope>IDENTIFICATION</scope>
</reference>
<dbReference type="AlphaFoldDB" id="A0A5S6QW50"/>
<accession>A0A5S6QW50</accession>
<evidence type="ECO:0000256" key="1">
    <source>
        <dbReference type="SAM" id="MobiDB-lite"/>
    </source>
</evidence>
<dbReference type="PANTHER" id="PTHR37984:SF5">
    <property type="entry name" value="PROTEIN NYNRIN-LIKE"/>
    <property type="match status" value="1"/>
</dbReference>
<dbReference type="Proteomes" id="UP000046395">
    <property type="component" value="Unassembled WGS sequence"/>
</dbReference>
<evidence type="ECO:0000313" key="3">
    <source>
        <dbReference type="Proteomes" id="UP000046395"/>
    </source>
</evidence>
<protein>
    <recommendedName>
        <fullName evidence="2">Integrase p58-like C-terminal domain-containing protein</fullName>
    </recommendedName>
</protein>
<evidence type="ECO:0000313" key="4">
    <source>
        <dbReference type="WBParaSite" id="TMUE_3000011485.1"/>
    </source>
</evidence>
<proteinExistence type="predicted"/>
<dbReference type="InterPro" id="IPR050951">
    <property type="entry name" value="Retrovirus_Pol_polyprotein"/>
</dbReference>
<keyword evidence="3" id="KW-1185">Reference proteome</keyword>
<evidence type="ECO:0000259" key="2">
    <source>
        <dbReference type="Pfam" id="PF22938"/>
    </source>
</evidence>
<dbReference type="WBParaSite" id="TMUE_3000011485.1">
    <property type="protein sequence ID" value="TMUE_3000011485.1"/>
    <property type="gene ID" value="WBGene00301333"/>
</dbReference>
<feature type="domain" description="Integrase p58-like C-terminal" evidence="2">
    <location>
        <begin position="88"/>
        <end position="121"/>
    </location>
</feature>